<protein>
    <recommendedName>
        <fullName evidence="3">YlzJ-like protein</fullName>
    </recommendedName>
</protein>
<reference evidence="1 2" key="1">
    <citation type="submission" date="2016-05" db="EMBL/GenBank/DDBJ databases">
        <title>Paenibacillus oryzae. sp. nov., isolated from the rice root.</title>
        <authorList>
            <person name="Zhang J."/>
            <person name="Zhang X."/>
        </authorList>
    </citation>
    <scope>NUCLEOTIDE SEQUENCE [LARGE SCALE GENOMIC DNA]</scope>
    <source>
        <strain evidence="1 2">1DrF-4</strain>
    </source>
</reference>
<accession>A0A1A5YN48</accession>
<gene>
    <name evidence="1" type="ORF">A7K91_16500</name>
</gene>
<dbReference type="Proteomes" id="UP000092024">
    <property type="component" value="Unassembled WGS sequence"/>
</dbReference>
<dbReference type="STRING" id="1844972.A7K91_16500"/>
<comment type="caution">
    <text evidence="1">The sequence shown here is derived from an EMBL/GenBank/DDBJ whole genome shotgun (WGS) entry which is preliminary data.</text>
</comment>
<name>A0A1A5YN48_9BACL</name>
<sequence>MTLYTTMPLELVLQHTEEEHEEMLEVWSGGIRMQVVPVAPGVGKVVRLLDCSLDDYLNPAYTPGSLIQYGLKVQS</sequence>
<dbReference type="EMBL" id="LYPA01000043">
    <property type="protein sequence ID" value="OBR66835.1"/>
    <property type="molecule type" value="Genomic_DNA"/>
</dbReference>
<keyword evidence="2" id="KW-1185">Reference proteome</keyword>
<dbReference type="Pfam" id="PF14035">
    <property type="entry name" value="YlzJ"/>
    <property type="match status" value="1"/>
</dbReference>
<evidence type="ECO:0008006" key="3">
    <source>
        <dbReference type="Google" id="ProtNLM"/>
    </source>
</evidence>
<dbReference type="InterPro" id="IPR025619">
    <property type="entry name" value="YlzJ"/>
</dbReference>
<organism evidence="1 2">
    <name type="scientific">Paenibacillus oryzae</name>
    <dbReference type="NCBI Taxonomy" id="1844972"/>
    <lineage>
        <taxon>Bacteria</taxon>
        <taxon>Bacillati</taxon>
        <taxon>Bacillota</taxon>
        <taxon>Bacilli</taxon>
        <taxon>Bacillales</taxon>
        <taxon>Paenibacillaceae</taxon>
        <taxon>Paenibacillus</taxon>
    </lineage>
</organism>
<evidence type="ECO:0000313" key="1">
    <source>
        <dbReference type="EMBL" id="OBR66835.1"/>
    </source>
</evidence>
<dbReference type="AlphaFoldDB" id="A0A1A5YN48"/>
<evidence type="ECO:0000313" key="2">
    <source>
        <dbReference type="Proteomes" id="UP000092024"/>
    </source>
</evidence>
<proteinExistence type="predicted"/>
<dbReference type="RefSeq" id="WP_068681175.1">
    <property type="nucleotide sequence ID" value="NZ_LYPA01000043.1"/>
</dbReference>